<name>A0ACC2ISB7_9PEZI</name>
<evidence type="ECO:0000313" key="2">
    <source>
        <dbReference type="Proteomes" id="UP001153334"/>
    </source>
</evidence>
<sequence>MYDLAALDDTSVNGTVLVGYQYHGRENQQWKLEKLSDGPVWPTWRLLSVGTGKCADVENGDSKNGARAQIWSVGRDNNNQAWRIVSADPLGRVVMLQNVSSGTYLDISGGRAENGTRIQTWAGSLQNPNQMWRVLRMK</sequence>
<proteinExistence type="predicted"/>
<evidence type="ECO:0000313" key="1">
    <source>
        <dbReference type="EMBL" id="KAJ8118099.1"/>
    </source>
</evidence>
<accession>A0ACC2ISB7</accession>
<dbReference type="EMBL" id="JAPESX010001038">
    <property type="protein sequence ID" value="KAJ8118099.1"/>
    <property type="molecule type" value="Genomic_DNA"/>
</dbReference>
<dbReference type="Proteomes" id="UP001153334">
    <property type="component" value="Unassembled WGS sequence"/>
</dbReference>
<protein>
    <submittedName>
        <fullName evidence="1">Uncharacterized protein</fullName>
    </submittedName>
</protein>
<keyword evidence="2" id="KW-1185">Reference proteome</keyword>
<organism evidence="1 2">
    <name type="scientific">Nemania bipapillata</name>
    <dbReference type="NCBI Taxonomy" id="110536"/>
    <lineage>
        <taxon>Eukaryota</taxon>
        <taxon>Fungi</taxon>
        <taxon>Dikarya</taxon>
        <taxon>Ascomycota</taxon>
        <taxon>Pezizomycotina</taxon>
        <taxon>Sordariomycetes</taxon>
        <taxon>Xylariomycetidae</taxon>
        <taxon>Xylariales</taxon>
        <taxon>Xylariaceae</taxon>
        <taxon>Nemania</taxon>
    </lineage>
</organism>
<comment type="caution">
    <text evidence="1">The sequence shown here is derived from an EMBL/GenBank/DDBJ whole genome shotgun (WGS) entry which is preliminary data.</text>
</comment>
<reference evidence="1" key="1">
    <citation type="submission" date="2022-11" db="EMBL/GenBank/DDBJ databases">
        <title>Genome Sequence of Nemania bipapillata.</title>
        <authorList>
            <person name="Buettner E."/>
        </authorList>
    </citation>
    <scope>NUCLEOTIDE SEQUENCE</scope>
    <source>
        <strain evidence="1">CP14</strain>
    </source>
</reference>
<gene>
    <name evidence="1" type="ORF">ONZ43_g4064</name>
</gene>